<dbReference type="InterPro" id="IPR000121">
    <property type="entry name" value="PEP_util_C"/>
</dbReference>
<evidence type="ECO:0000313" key="5">
    <source>
        <dbReference type="EMBL" id="KAK1742168.1"/>
    </source>
</evidence>
<evidence type="ECO:0000256" key="2">
    <source>
        <dbReference type="ARBA" id="ARBA00022741"/>
    </source>
</evidence>
<protein>
    <recommendedName>
        <fullName evidence="4">PEP-utilising enzyme C-terminal domain-containing protein</fullName>
    </recommendedName>
</protein>
<gene>
    <name evidence="5" type="ORF">QTG54_006733</name>
</gene>
<dbReference type="Proteomes" id="UP001224775">
    <property type="component" value="Unassembled WGS sequence"/>
</dbReference>
<organism evidence="5 6">
    <name type="scientific">Skeletonema marinoi</name>
    <dbReference type="NCBI Taxonomy" id="267567"/>
    <lineage>
        <taxon>Eukaryota</taxon>
        <taxon>Sar</taxon>
        <taxon>Stramenopiles</taxon>
        <taxon>Ochrophyta</taxon>
        <taxon>Bacillariophyta</taxon>
        <taxon>Coscinodiscophyceae</taxon>
        <taxon>Thalassiosirophycidae</taxon>
        <taxon>Thalassiosirales</taxon>
        <taxon>Skeletonemataceae</taxon>
        <taxon>Skeletonema</taxon>
        <taxon>Skeletonema marinoi-dohrnii complex</taxon>
    </lineage>
</organism>
<evidence type="ECO:0000256" key="1">
    <source>
        <dbReference type="ARBA" id="ARBA00007837"/>
    </source>
</evidence>
<dbReference type="GO" id="GO:0008986">
    <property type="term" value="F:pyruvate, water dikinase activity"/>
    <property type="evidence" value="ECO:0007669"/>
    <property type="project" value="InterPro"/>
</dbReference>
<dbReference type="EMBL" id="JATAAI010000011">
    <property type="protein sequence ID" value="KAK1742168.1"/>
    <property type="molecule type" value="Genomic_DNA"/>
</dbReference>
<dbReference type="InterPro" id="IPR006319">
    <property type="entry name" value="PEP_synth"/>
</dbReference>
<feature type="domain" description="PEP-utilising enzyme C-terminal" evidence="4">
    <location>
        <begin position="1"/>
        <end position="185"/>
    </location>
</feature>
<name>A0AAD9DDY1_9STRA</name>
<dbReference type="Pfam" id="PF02896">
    <property type="entry name" value="PEP-utilizers_C"/>
    <property type="match status" value="1"/>
</dbReference>
<accession>A0AAD9DDY1</accession>
<evidence type="ECO:0000259" key="4">
    <source>
        <dbReference type="Pfam" id="PF02896"/>
    </source>
</evidence>
<dbReference type="AlphaFoldDB" id="A0AAD9DDY1"/>
<sequence>MIGLRGASRYLSPEFTDAFKLECEALSYVRDKMGLKNIDLMVPFCRTAEEGKAVIRLLKENGLQQGKDGLKVWVMCELPSNVFAIDEFAEVFDGFSICSNDLTQLCLGVDRDSGILAGLFDEDNTAVREAISLAIKGAHRNGKEVGICGQAPSDRPHFARFLVDLGIDSISLTPDAVLQALDVVSAAESEHIVQEEISTVITGGKIVGEKKTTNTALKA</sequence>
<keyword evidence="2" id="KW-0547">Nucleotide-binding</keyword>
<dbReference type="PANTHER" id="PTHR43030">
    <property type="entry name" value="PHOSPHOENOLPYRUVATE SYNTHASE"/>
    <property type="match status" value="1"/>
</dbReference>
<evidence type="ECO:0000313" key="6">
    <source>
        <dbReference type="Proteomes" id="UP001224775"/>
    </source>
</evidence>
<comment type="caution">
    <text evidence="5">The sequence shown here is derived from an EMBL/GenBank/DDBJ whole genome shotgun (WGS) entry which is preliminary data.</text>
</comment>
<evidence type="ECO:0000256" key="3">
    <source>
        <dbReference type="ARBA" id="ARBA00022840"/>
    </source>
</evidence>
<dbReference type="SUPFAM" id="SSF51621">
    <property type="entry name" value="Phosphoenolpyruvate/pyruvate domain"/>
    <property type="match status" value="1"/>
</dbReference>
<dbReference type="Gene3D" id="3.20.20.60">
    <property type="entry name" value="Phosphoenolpyruvate-binding domains"/>
    <property type="match status" value="1"/>
</dbReference>
<keyword evidence="3" id="KW-0067">ATP-binding</keyword>
<dbReference type="InterPro" id="IPR015813">
    <property type="entry name" value="Pyrv/PenolPyrv_kinase-like_dom"/>
</dbReference>
<dbReference type="PANTHER" id="PTHR43030:SF1">
    <property type="entry name" value="PHOSPHOENOLPYRUVATE SYNTHASE"/>
    <property type="match status" value="1"/>
</dbReference>
<comment type="similarity">
    <text evidence="1">Belongs to the PEP-utilizing enzyme family.</text>
</comment>
<keyword evidence="6" id="KW-1185">Reference proteome</keyword>
<proteinExistence type="inferred from homology"/>
<reference evidence="5" key="1">
    <citation type="submission" date="2023-06" db="EMBL/GenBank/DDBJ databases">
        <title>Survivors Of The Sea: Transcriptome response of Skeletonema marinoi to long-term dormancy.</title>
        <authorList>
            <person name="Pinder M.I.M."/>
            <person name="Kourtchenko O."/>
            <person name="Robertson E.K."/>
            <person name="Larsson T."/>
            <person name="Maumus F."/>
            <person name="Osuna-Cruz C.M."/>
            <person name="Vancaester E."/>
            <person name="Stenow R."/>
            <person name="Vandepoele K."/>
            <person name="Ploug H."/>
            <person name="Bruchert V."/>
            <person name="Godhe A."/>
            <person name="Topel M."/>
        </authorList>
    </citation>
    <scope>NUCLEOTIDE SEQUENCE</scope>
    <source>
        <strain evidence="5">R05AC</strain>
    </source>
</reference>
<dbReference type="InterPro" id="IPR040442">
    <property type="entry name" value="Pyrv_kinase-like_dom_sf"/>
</dbReference>
<dbReference type="GO" id="GO:0005524">
    <property type="term" value="F:ATP binding"/>
    <property type="evidence" value="ECO:0007669"/>
    <property type="project" value="UniProtKB-KW"/>
</dbReference>